<name>A0ACC0P925_RHOML</name>
<dbReference type="EMBL" id="CM046390">
    <property type="protein sequence ID" value="KAI8562061.1"/>
    <property type="molecule type" value="Genomic_DNA"/>
</dbReference>
<dbReference type="Proteomes" id="UP001062846">
    <property type="component" value="Chromosome 3"/>
</dbReference>
<accession>A0ACC0P925</accession>
<reference evidence="1" key="1">
    <citation type="submission" date="2022-02" db="EMBL/GenBank/DDBJ databases">
        <title>Plant Genome Project.</title>
        <authorList>
            <person name="Zhang R.-G."/>
        </authorList>
    </citation>
    <scope>NUCLEOTIDE SEQUENCE</scope>
    <source>
        <strain evidence="1">AT1</strain>
    </source>
</reference>
<evidence type="ECO:0000313" key="1">
    <source>
        <dbReference type="EMBL" id="KAI8562061.1"/>
    </source>
</evidence>
<proteinExistence type="predicted"/>
<keyword evidence="2" id="KW-1185">Reference proteome</keyword>
<sequence length="322" mass="36634">MQTSEEHPTKIDDDEEYDDEASVDESNPELPEEETNPVAHNRTHCFKQEYHCFPLSHINKTHLEDGNKILMPASALHRLMSMNIEYPMVFEIRNPHSDRVSHCGVLEFSAEEGYVFLPDWMMKNLQLQYGNLVTLRSTTLPKALRDFSCLTIGDTIMLTHDQNKYDIDIVETKPSGAISVIETDLEVDFATPLDYKEPEKKPKSMVNPKREPEKATEDMGKEEPKFRPFTGVARRLDGQPLIAPVDSDSVSTSMVKDGLVAADSIRSRKRKHPGKLVFGPKDVSQSQEKSARFSKEDHEERTSKNDKQKFQPFTGMKHTLAG</sequence>
<evidence type="ECO:0000313" key="2">
    <source>
        <dbReference type="Proteomes" id="UP001062846"/>
    </source>
</evidence>
<protein>
    <submittedName>
        <fullName evidence="1">Uncharacterized protein</fullName>
    </submittedName>
</protein>
<comment type="caution">
    <text evidence="1">The sequence shown here is derived from an EMBL/GenBank/DDBJ whole genome shotgun (WGS) entry which is preliminary data.</text>
</comment>
<organism evidence="1 2">
    <name type="scientific">Rhododendron molle</name>
    <name type="common">Chinese azalea</name>
    <name type="synonym">Azalea mollis</name>
    <dbReference type="NCBI Taxonomy" id="49168"/>
    <lineage>
        <taxon>Eukaryota</taxon>
        <taxon>Viridiplantae</taxon>
        <taxon>Streptophyta</taxon>
        <taxon>Embryophyta</taxon>
        <taxon>Tracheophyta</taxon>
        <taxon>Spermatophyta</taxon>
        <taxon>Magnoliopsida</taxon>
        <taxon>eudicotyledons</taxon>
        <taxon>Gunneridae</taxon>
        <taxon>Pentapetalae</taxon>
        <taxon>asterids</taxon>
        <taxon>Ericales</taxon>
        <taxon>Ericaceae</taxon>
        <taxon>Ericoideae</taxon>
        <taxon>Rhodoreae</taxon>
        <taxon>Rhododendron</taxon>
    </lineage>
</organism>
<gene>
    <name evidence="1" type="ORF">RHMOL_Rhmol03G0005500</name>
</gene>